<protein>
    <submittedName>
        <fullName evidence="5">Uncharacterized protein</fullName>
    </submittedName>
</protein>
<keyword evidence="3 4" id="KW-0472">Membrane</keyword>
<feature type="transmembrane region" description="Helical" evidence="4">
    <location>
        <begin position="81"/>
        <end position="103"/>
    </location>
</feature>
<dbReference type="PANTHER" id="PTHR10414:SF71">
    <property type="entry name" value="FI05338P"/>
    <property type="match status" value="1"/>
</dbReference>
<dbReference type="GO" id="GO:0006646">
    <property type="term" value="P:phosphatidylethanolamine biosynthetic process"/>
    <property type="evidence" value="ECO:0007669"/>
    <property type="project" value="TreeGrafter"/>
</dbReference>
<evidence type="ECO:0000256" key="3">
    <source>
        <dbReference type="ARBA" id="ARBA00023136"/>
    </source>
</evidence>
<keyword evidence="4" id="KW-1133">Transmembrane helix</keyword>
<dbReference type="EMBL" id="OE000675">
    <property type="protein sequence ID" value="CAD7454673.1"/>
    <property type="molecule type" value="Genomic_DNA"/>
</dbReference>
<reference evidence="5" key="1">
    <citation type="submission" date="2020-11" db="EMBL/GenBank/DDBJ databases">
        <authorList>
            <person name="Tran Van P."/>
        </authorList>
    </citation>
    <scope>NUCLEOTIDE SEQUENCE</scope>
</reference>
<accession>A0A7R9FKX5</accession>
<feature type="transmembrane region" description="Helical" evidence="4">
    <location>
        <begin position="168"/>
        <end position="188"/>
    </location>
</feature>
<dbReference type="GO" id="GO:0005794">
    <property type="term" value="C:Golgi apparatus"/>
    <property type="evidence" value="ECO:0007669"/>
    <property type="project" value="TreeGrafter"/>
</dbReference>
<gene>
    <name evidence="5" type="ORF">TTEB3V08_LOCUS2771</name>
</gene>
<keyword evidence="4" id="KW-0812">Transmembrane</keyword>
<dbReference type="PANTHER" id="PTHR10414">
    <property type="entry name" value="ETHANOLAMINEPHOSPHOTRANSFERASE"/>
    <property type="match status" value="1"/>
</dbReference>
<name>A0A7R9FKX5_9NEOP</name>
<dbReference type="GO" id="GO:0004307">
    <property type="term" value="F:ethanolaminephosphotransferase activity"/>
    <property type="evidence" value="ECO:0007669"/>
    <property type="project" value="TreeGrafter"/>
</dbReference>
<evidence type="ECO:0000256" key="2">
    <source>
        <dbReference type="ARBA" id="ARBA00010441"/>
    </source>
</evidence>
<evidence type="ECO:0000313" key="5">
    <source>
        <dbReference type="EMBL" id="CAD7454673.1"/>
    </source>
</evidence>
<dbReference type="GO" id="GO:0005789">
    <property type="term" value="C:endoplasmic reticulum membrane"/>
    <property type="evidence" value="ECO:0007669"/>
    <property type="project" value="TreeGrafter"/>
</dbReference>
<evidence type="ECO:0000256" key="4">
    <source>
        <dbReference type="SAM" id="Phobius"/>
    </source>
</evidence>
<comment type="similarity">
    <text evidence="2">Belongs to the CDP-alcohol phosphatidyltransferase class-I family.</text>
</comment>
<dbReference type="AlphaFoldDB" id="A0A7R9FKX5"/>
<proteinExistence type="inferred from homology"/>
<dbReference type="InterPro" id="IPR014472">
    <property type="entry name" value="CHOPT"/>
</dbReference>
<feature type="transmembrane region" description="Helical" evidence="4">
    <location>
        <begin position="109"/>
        <end position="127"/>
    </location>
</feature>
<feature type="transmembrane region" description="Helical" evidence="4">
    <location>
        <begin position="24"/>
        <end position="45"/>
    </location>
</feature>
<sequence>MRSAHSSSFYGKVPPLSDTKLHGILKFINISLSNALIAALVEAFLTRTSHTDFEKASNTVNRSYKNKTGKMRTFWEANRPLVPVLLFLLLSTVWVTCSPVDIIELDPRFIYLTTGTIFSNICCRLIVSQMSSTRCEIFNWMFLPTGLVVALSLLLPDTPTNKTLNLCMLYILSLLAIVSHIHYGTCVVSSSD</sequence>
<feature type="transmembrane region" description="Helical" evidence="4">
    <location>
        <begin position="139"/>
        <end position="156"/>
    </location>
</feature>
<evidence type="ECO:0000256" key="1">
    <source>
        <dbReference type="ARBA" id="ARBA00004370"/>
    </source>
</evidence>
<comment type="subcellular location">
    <subcellularLocation>
        <location evidence="1">Membrane</location>
    </subcellularLocation>
</comment>
<organism evidence="5">
    <name type="scientific">Timema tahoe</name>
    <dbReference type="NCBI Taxonomy" id="61484"/>
    <lineage>
        <taxon>Eukaryota</taxon>
        <taxon>Metazoa</taxon>
        <taxon>Ecdysozoa</taxon>
        <taxon>Arthropoda</taxon>
        <taxon>Hexapoda</taxon>
        <taxon>Insecta</taxon>
        <taxon>Pterygota</taxon>
        <taxon>Neoptera</taxon>
        <taxon>Polyneoptera</taxon>
        <taxon>Phasmatodea</taxon>
        <taxon>Timematodea</taxon>
        <taxon>Timematoidea</taxon>
        <taxon>Timematidae</taxon>
        <taxon>Timema</taxon>
    </lineage>
</organism>